<dbReference type="PANTHER" id="PTHR30560">
    <property type="entry name" value="TRIGGER FACTOR CHAPERONE AND PEPTIDYL-PROLYL CIS/TRANS ISOMERASE"/>
    <property type="match status" value="1"/>
</dbReference>
<dbReference type="Gene3D" id="3.30.70.1050">
    <property type="entry name" value="Trigger factor ribosome-binding domain"/>
    <property type="match status" value="1"/>
</dbReference>
<dbReference type="RefSeq" id="WP_410031144.1">
    <property type="nucleotide sequence ID" value="NZ_JBGMEI010000005.1"/>
</dbReference>
<gene>
    <name evidence="12 17" type="primary">tig</name>
    <name evidence="17" type="ORF">ACCQ41_04225</name>
</gene>
<dbReference type="GO" id="GO:0003755">
    <property type="term" value="F:peptidyl-prolyl cis-trans isomerase activity"/>
    <property type="evidence" value="ECO:0007669"/>
    <property type="project" value="UniProtKB-EC"/>
</dbReference>
<keyword evidence="5 12" id="KW-0132">Cell division</keyword>
<dbReference type="PIRSF" id="PIRSF003095">
    <property type="entry name" value="Trigger_factor"/>
    <property type="match status" value="1"/>
</dbReference>
<evidence type="ECO:0000256" key="1">
    <source>
        <dbReference type="ARBA" id="ARBA00000971"/>
    </source>
</evidence>
<sequence length="460" mass="53018">MTELKSHDNNIAKFEFDVKYDDFAKAVDTVYKRNKKRYRIDGFRAGHVPRKVLEKMYGPEIFYDEAIQIVFPEPYEAAVEELDLEPIDQPSVDLDDIEKDKDITFKVEVETKPHPTLGDYSELIIEDISSEVTDEDIDAELSRQQEENARLIPVEDGEAKMGDTVNIDFDGFLDGERFEGGKAEDYDLELGSKTFIEGFEEQVVGHKAGDKFDVNVTFPKDYQAKEFQGKEAKFEVEINSITTKELPEIDDEFAMDISEFETLDELKADLREKLKEDKENFATNMKQNQAIDALVKASEVSTPESLVKQEIDVEMQNLDQRLQQMGIGLAQYIEMTQMDINQVREQYRAQAEDRVKANLVIDEVALKEGFDVTDDEIEEEINESAKMYGVDDIDKFKEIFRKNVSEDTIKENIKRRKAVELLVKNAKALPHEEYHKAVGDDHDHNHDHDHSEDSKESEEN</sequence>
<dbReference type="EMBL" id="JBGMEI010000005">
    <property type="protein sequence ID" value="MFO3665446.1"/>
    <property type="molecule type" value="Genomic_DNA"/>
</dbReference>
<dbReference type="Gene3D" id="3.10.50.40">
    <property type="match status" value="1"/>
</dbReference>
<evidence type="ECO:0000256" key="15">
    <source>
        <dbReference type="SAM" id="MobiDB-lite"/>
    </source>
</evidence>
<evidence type="ECO:0000256" key="10">
    <source>
        <dbReference type="ARBA" id="ARBA00024849"/>
    </source>
</evidence>
<evidence type="ECO:0000256" key="7">
    <source>
        <dbReference type="ARBA" id="ARBA00023186"/>
    </source>
</evidence>
<feature type="compositionally biased region" description="Basic and acidic residues" evidence="15">
    <location>
        <begin position="433"/>
        <end position="454"/>
    </location>
</feature>
<dbReference type="Proteomes" id="UP001637996">
    <property type="component" value="Unassembled WGS sequence"/>
</dbReference>
<dbReference type="InterPro" id="IPR036611">
    <property type="entry name" value="Trigger_fac_ribosome-bd_sf"/>
</dbReference>
<dbReference type="HAMAP" id="MF_00303">
    <property type="entry name" value="Trigger_factor_Tig"/>
    <property type="match status" value="1"/>
</dbReference>
<dbReference type="Gene3D" id="1.10.3120.10">
    <property type="entry name" value="Trigger factor, C-terminal domain"/>
    <property type="match status" value="1"/>
</dbReference>
<evidence type="ECO:0000256" key="5">
    <source>
        <dbReference type="ARBA" id="ARBA00022618"/>
    </source>
</evidence>
<keyword evidence="7 12" id="KW-0143">Chaperone</keyword>
<dbReference type="Pfam" id="PF05697">
    <property type="entry name" value="Trigger_N"/>
    <property type="match status" value="1"/>
</dbReference>
<comment type="catalytic activity">
    <reaction evidence="1 12 13">
        <text>[protein]-peptidylproline (omega=180) = [protein]-peptidylproline (omega=0)</text>
        <dbReference type="Rhea" id="RHEA:16237"/>
        <dbReference type="Rhea" id="RHEA-COMP:10747"/>
        <dbReference type="Rhea" id="RHEA-COMP:10748"/>
        <dbReference type="ChEBI" id="CHEBI:83833"/>
        <dbReference type="ChEBI" id="CHEBI:83834"/>
        <dbReference type="EC" id="5.2.1.8"/>
    </reaction>
</comment>
<organism evidence="17 18">
    <name type="scientific">Anaerococcus martiniensis</name>
    <dbReference type="NCBI Taxonomy" id="3115615"/>
    <lineage>
        <taxon>Bacteria</taxon>
        <taxon>Bacillati</taxon>
        <taxon>Bacillota</taxon>
        <taxon>Tissierellia</taxon>
        <taxon>Tissierellales</taxon>
        <taxon>Peptoniphilaceae</taxon>
        <taxon>Anaerococcus</taxon>
    </lineage>
</organism>
<evidence type="ECO:0000256" key="8">
    <source>
        <dbReference type="ARBA" id="ARBA00023235"/>
    </source>
</evidence>
<comment type="caution">
    <text evidence="17">The sequence shown here is derived from an EMBL/GenBank/DDBJ whole genome shotgun (WGS) entry which is preliminary data.</text>
</comment>
<reference evidence="17 18" key="1">
    <citation type="journal article" date="2025" name="Anaerobe">
        <title>Description of Anaerococcus kampingiae sp. nov., Anaerococcus groningensis sp. nov., Anaerococcus martiniensis sp. nov., and Anaerococcus cruorum sp. nov., isolated from human clinical specimens.</title>
        <authorList>
            <person name="Boiten K.E."/>
            <person name="Meijer J."/>
            <person name="van Wezel E.M."/>
            <person name="Veloo A.C.M."/>
        </authorList>
    </citation>
    <scope>NUCLEOTIDE SEQUENCE [LARGE SCALE GENOMIC DNA]</scope>
    <source>
        <strain evidence="17 18">ENR0831</strain>
    </source>
</reference>
<keyword evidence="6 12" id="KW-0697">Rotamase</keyword>
<evidence type="ECO:0000256" key="12">
    <source>
        <dbReference type="HAMAP-Rule" id="MF_00303"/>
    </source>
</evidence>
<dbReference type="PROSITE" id="PS50059">
    <property type="entry name" value="FKBP_PPIASE"/>
    <property type="match status" value="1"/>
</dbReference>
<dbReference type="Pfam" id="PF00254">
    <property type="entry name" value="FKBP_C"/>
    <property type="match status" value="1"/>
</dbReference>
<evidence type="ECO:0000256" key="6">
    <source>
        <dbReference type="ARBA" id="ARBA00023110"/>
    </source>
</evidence>
<evidence type="ECO:0000313" key="18">
    <source>
        <dbReference type="Proteomes" id="UP001637996"/>
    </source>
</evidence>
<dbReference type="InterPro" id="IPR008881">
    <property type="entry name" value="Trigger_fac_ribosome-bd_bac"/>
</dbReference>
<dbReference type="Pfam" id="PF05698">
    <property type="entry name" value="Trigger_C"/>
    <property type="match status" value="1"/>
</dbReference>
<dbReference type="InterPro" id="IPR005215">
    <property type="entry name" value="Trig_fac"/>
</dbReference>
<evidence type="ECO:0000259" key="16">
    <source>
        <dbReference type="PROSITE" id="PS50059"/>
    </source>
</evidence>
<name>A0ABW9M9M4_9FIRM</name>
<dbReference type="InterPro" id="IPR027304">
    <property type="entry name" value="Trigger_fact/SurA_dom_sf"/>
</dbReference>
<proteinExistence type="inferred from homology"/>
<evidence type="ECO:0000256" key="4">
    <source>
        <dbReference type="ARBA" id="ARBA00016902"/>
    </source>
</evidence>
<dbReference type="InterPro" id="IPR037041">
    <property type="entry name" value="Trigger_fac_C_sf"/>
</dbReference>
<dbReference type="PANTHER" id="PTHR30560:SF3">
    <property type="entry name" value="TRIGGER FACTOR-LIKE PROTEIN TIG, CHLOROPLASTIC"/>
    <property type="match status" value="1"/>
</dbReference>
<evidence type="ECO:0000256" key="9">
    <source>
        <dbReference type="ARBA" id="ARBA00023306"/>
    </source>
</evidence>
<evidence type="ECO:0000313" key="17">
    <source>
        <dbReference type="EMBL" id="MFO3665446.1"/>
    </source>
</evidence>
<evidence type="ECO:0000256" key="2">
    <source>
        <dbReference type="ARBA" id="ARBA00005464"/>
    </source>
</evidence>
<comment type="function">
    <text evidence="10 12">Involved in protein export. Acts as a chaperone by maintaining the newly synthesized protein in an open conformation. Functions as a peptidyl-prolyl cis-trans isomerase.</text>
</comment>
<evidence type="ECO:0000256" key="13">
    <source>
        <dbReference type="PROSITE-ProRule" id="PRU00277"/>
    </source>
</evidence>
<protein>
    <recommendedName>
        <fullName evidence="4 12">Trigger factor</fullName>
        <shortName evidence="12">TF</shortName>
        <ecNumber evidence="3 12">5.2.1.8</ecNumber>
    </recommendedName>
    <alternativeName>
        <fullName evidence="11 12">PPIase</fullName>
    </alternativeName>
</protein>
<dbReference type="SUPFAM" id="SSF54534">
    <property type="entry name" value="FKBP-like"/>
    <property type="match status" value="1"/>
</dbReference>
<dbReference type="InterPro" id="IPR046357">
    <property type="entry name" value="PPIase_dom_sf"/>
</dbReference>
<dbReference type="InterPro" id="IPR008880">
    <property type="entry name" value="Trigger_fac_C"/>
</dbReference>
<keyword evidence="12" id="KW-0963">Cytoplasm</keyword>
<evidence type="ECO:0000256" key="11">
    <source>
        <dbReference type="ARBA" id="ARBA00029986"/>
    </source>
</evidence>
<feature type="region of interest" description="Disordered" evidence="15">
    <location>
        <begin position="433"/>
        <end position="460"/>
    </location>
</feature>
<evidence type="ECO:0000256" key="14">
    <source>
        <dbReference type="RuleBase" id="RU003914"/>
    </source>
</evidence>
<dbReference type="EC" id="5.2.1.8" evidence="3 12"/>
<comment type="domain">
    <text evidence="12">Consists of 3 domains; the N-terminus binds the ribosome, the middle domain has PPIase activity, while the C-terminus has intrinsic chaperone activity on its own.</text>
</comment>
<keyword evidence="18" id="KW-1185">Reference proteome</keyword>
<comment type="similarity">
    <text evidence="2 12 14">Belongs to the FKBP-type PPIase family. Tig subfamily.</text>
</comment>
<feature type="domain" description="PPIase FKBP-type" evidence="16">
    <location>
        <begin position="162"/>
        <end position="252"/>
    </location>
</feature>
<keyword evidence="8 12" id="KW-0413">Isomerase</keyword>
<dbReference type="SUPFAM" id="SSF109998">
    <property type="entry name" value="Triger factor/SurA peptide-binding domain-like"/>
    <property type="match status" value="1"/>
</dbReference>
<evidence type="ECO:0000256" key="3">
    <source>
        <dbReference type="ARBA" id="ARBA00013194"/>
    </source>
</evidence>
<dbReference type="InterPro" id="IPR001179">
    <property type="entry name" value="PPIase_FKBP_dom"/>
</dbReference>
<accession>A0ABW9M9M4</accession>
<keyword evidence="9 12" id="KW-0131">Cell cycle</keyword>
<dbReference type="SUPFAM" id="SSF102735">
    <property type="entry name" value="Trigger factor ribosome-binding domain"/>
    <property type="match status" value="1"/>
</dbReference>
<comment type="subcellular location">
    <subcellularLocation>
        <location evidence="12">Cytoplasm</location>
    </subcellularLocation>
    <text evidence="12">About half TF is bound to the ribosome near the polypeptide exit tunnel while the other half is free in the cytoplasm.</text>
</comment>
<dbReference type="NCBIfam" id="TIGR00115">
    <property type="entry name" value="tig"/>
    <property type="match status" value="1"/>
</dbReference>